<dbReference type="SMART" id="SM00279">
    <property type="entry name" value="HhH2"/>
    <property type="match status" value="1"/>
</dbReference>
<feature type="domain" description="XPG N-terminal" evidence="15">
    <location>
        <begin position="1"/>
        <end position="98"/>
    </location>
</feature>
<feature type="domain" description="XPG-I" evidence="14">
    <location>
        <begin position="682"/>
        <end position="751"/>
    </location>
</feature>
<evidence type="ECO:0000256" key="9">
    <source>
        <dbReference type="ARBA" id="ARBA00022842"/>
    </source>
</evidence>
<evidence type="ECO:0000256" key="2">
    <source>
        <dbReference type="ARBA" id="ARBA00004123"/>
    </source>
</evidence>
<accession>A0ABM4B4Z5</accession>
<dbReference type="PRINTS" id="PR00066">
    <property type="entry name" value="XRODRMPGMNTG"/>
</dbReference>
<keyword evidence="12" id="KW-0175">Coiled coil</keyword>
<dbReference type="SMART" id="SM00485">
    <property type="entry name" value="XPGN"/>
    <property type="match status" value="1"/>
</dbReference>
<keyword evidence="5" id="KW-0479">Metal-binding</keyword>
<keyword evidence="4" id="KW-0540">Nuclease</keyword>
<dbReference type="InterPro" id="IPR008918">
    <property type="entry name" value="HhH2"/>
</dbReference>
<keyword evidence="10" id="KW-0234">DNA repair</keyword>
<dbReference type="Pfam" id="PF00867">
    <property type="entry name" value="XPG_I"/>
    <property type="match status" value="1"/>
</dbReference>
<keyword evidence="9" id="KW-0460">Magnesium</keyword>
<organism evidence="16 17">
    <name type="scientific">Hydra vulgaris</name>
    <name type="common">Hydra</name>
    <name type="synonym">Hydra attenuata</name>
    <dbReference type="NCBI Taxonomy" id="6087"/>
    <lineage>
        <taxon>Eukaryota</taxon>
        <taxon>Metazoa</taxon>
        <taxon>Cnidaria</taxon>
        <taxon>Hydrozoa</taxon>
        <taxon>Hydroidolina</taxon>
        <taxon>Anthoathecata</taxon>
        <taxon>Aplanulata</taxon>
        <taxon>Hydridae</taxon>
        <taxon>Hydra</taxon>
    </lineage>
</organism>
<comment type="subcellular location">
    <subcellularLocation>
        <location evidence="2">Nucleus</location>
    </subcellularLocation>
</comment>
<dbReference type="PRINTS" id="PR00853">
    <property type="entry name" value="XPGRADSUPER"/>
</dbReference>
<sequence length="1023" mass="116471">MGVKGLWQLLAIAGKPVSLESLDGKILAIDVSIWLNKAVKGMRDKHGNQVYNAHLVLMFHRICKLLFYGIKPVFVFDGNVPELKKNTQKLRRSYRLKAEACKGKIDESLIKNFLKSKALECVTGKKSTLKLKLQKSNEPDIFQLPAFQEKKVESSDEDDNSWLDAINSDELKDMFAFPELVDLNSAEFLNLPPQVKHELLIEIQEVNRKRSKRKHSPDILLPQDSDEFSNFQLSNLVKRGKITDNIRSLRKEMNSSLSEEYLEYLNIEHDTKTKEVQAKRLISNEKESFVFIKTDKSKEKNVLFSTNIEDGYTQFDMKKHKEEAAKLKNIERVAAQFKKISYQFPNRMLSDDSSDSSESSKETQLNSSGRSFLQENFEFMFNSSISDDEQIKNSDDDSEKNVCLIQLDHNLENLNDIRKNQVKGLAVVGISDINETVDIKTGSNKLLKITEKECSKNLLNINNSSIVEIFEPDKFDKSLITPVFQTKTIANNYIEPVCTIYPIGEEDSDVEAIKEDAKNICDAEENIQVESVAQGIQEDHDVDDHVQEDYVVDHDVDDHVQGDHVMDHDVDDHIQKDHVVDHDVNDHMQKDHVVECVQEDLDSKTIQEDANKKNPIKSEINKSTSNEFINKIQHEKTKEDFLKLEVELNKEKNELELETRKQTRQAATLSAEVYNDVQDLLQLFGIPYLVSPMEAEAQCAALNLLKLTNGTITDDSDIFLFGAENVYKNIFNKDKIPEYYSSKDLETLLYLTREKLIAVAFLTGSDYTEGLPGVGGITAMEILQAFAKKTAEETLANFRAWVMSPNVTGNKVLDRLKTKLALDGIPSNFNSNEVWEAYLNPIVDQSKEKFEWGNPDIESIKQFASDKMAWSFSNTLETLKPLLEKWKEKAKLQRTIDTYFTPKIKFGSGKEASKRLQNVLNDLSRSTGFNEDLLKPGPSETNDSYQIDSSGYCKAEIPKRKKRSASRKKLPSTVSSNHSVQLKKEAIKINPNAHLLKSIPPLVKVKDINAVIRRRFGKSASKK</sequence>
<name>A0ABM4B4Z5_HYDVU</name>
<dbReference type="InterPro" id="IPR029060">
    <property type="entry name" value="PIN-like_dom_sf"/>
</dbReference>
<dbReference type="GeneID" id="100198919"/>
<evidence type="ECO:0000256" key="4">
    <source>
        <dbReference type="ARBA" id="ARBA00022722"/>
    </source>
</evidence>
<keyword evidence="11" id="KW-0539">Nucleus</keyword>
<dbReference type="SUPFAM" id="SSF88723">
    <property type="entry name" value="PIN domain-like"/>
    <property type="match status" value="1"/>
</dbReference>
<dbReference type="InterPro" id="IPR006084">
    <property type="entry name" value="XPG/Rad2"/>
</dbReference>
<comment type="similarity">
    <text evidence="3">Belongs to the XPG/RAD2 endonuclease family. XPG subfamily.</text>
</comment>
<dbReference type="InterPro" id="IPR006086">
    <property type="entry name" value="XPG-I_dom"/>
</dbReference>
<reference evidence="17" key="2">
    <citation type="submission" date="2025-08" db="UniProtKB">
        <authorList>
            <consortium name="RefSeq"/>
        </authorList>
    </citation>
    <scope>IDENTIFICATION</scope>
</reference>
<keyword evidence="7" id="KW-0227">DNA damage</keyword>
<evidence type="ECO:0000313" key="16">
    <source>
        <dbReference type="Proteomes" id="UP001652625"/>
    </source>
</evidence>
<dbReference type="SMART" id="SM00484">
    <property type="entry name" value="XPGI"/>
    <property type="match status" value="1"/>
</dbReference>
<evidence type="ECO:0000256" key="11">
    <source>
        <dbReference type="ARBA" id="ARBA00023242"/>
    </source>
</evidence>
<dbReference type="PANTHER" id="PTHR16171:SF7">
    <property type="entry name" value="DNA REPAIR PROTEIN RAD2"/>
    <property type="match status" value="1"/>
</dbReference>
<evidence type="ECO:0000313" key="17">
    <source>
        <dbReference type="RefSeq" id="XP_065643893.1"/>
    </source>
</evidence>
<feature type="coiled-coil region" evidence="12">
    <location>
        <begin position="634"/>
        <end position="672"/>
    </location>
</feature>
<dbReference type="PANTHER" id="PTHR16171">
    <property type="entry name" value="DNA REPAIR PROTEIN COMPLEMENTING XP-G CELLS-RELATED"/>
    <property type="match status" value="1"/>
</dbReference>
<evidence type="ECO:0000259" key="14">
    <source>
        <dbReference type="SMART" id="SM00484"/>
    </source>
</evidence>
<evidence type="ECO:0000259" key="15">
    <source>
        <dbReference type="SMART" id="SM00485"/>
    </source>
</evidence>
<dbReference type="Pfam" id="PF00752">
    <property type="entry name" value="XPG_N"/>
    <property type="match status" value="1"/>
</dbReference>
<comment type="cofactor">
    <cofactor evidence="1">
        <name>Mg(2+)</name>
        <dbReference type="ChEBI" id="CHEBI:18420"/>
    </cofactor>
</comment>
<proteinExistence type="inferred from homology"/>
<dbReference type="InterPro" id="IPR019974">
    <property type="entry name" value="XPG_CS"/>
</dbReference>
<evidence type="ECO:0000256" key="5">
    <source>
        <dbReference type="ARBA" id="ARBA00022723"/>
    </source>
</evidence>
<evidence type="ECO:0000256" key="12">
    <source>
        <dbReference type="SAM" id="Coils"/>
    </source>
</evidence>
<reference evidence="16" key="1">
    <citation type="submission" date="2025-05" db="UniProtKB">
        <authorList>
            <consortium name="RefSeq"/>
        </authorList>
    </citation>
    <scope>NUCLEOTIDE SEQUENCE [LARGE SCALE GENOMIC DNA]</scope>
</reference>
<protein>
    <submittedName>
        <fullName evidence="17">DNA excision repair protein ERCC-5 isoform X2</fullName>
    </submittedName>
</protein>
<evidence type="ECO:0000256" key="6">
    <source>
        <dbReference type="ARBA" id="ARBA00022759"/>
    </source>
</evidence>
<evidence type="ECO:0000256" key="13">
    <source>
        <dbReference type="SAM" id="MobiDB-lite"/>
    </source>
</evidence>
<keyword evidence="8" id="KW-0378">Hydrolase</keyword>
<evidence type="ECO:0000256" key="1">
    <source>
        <dbReference type="ARBA" id="ARBA00001946"/>
    </source>
</evidence>
<dbReference type="InterPro" id="IPR036279">
    <property type="entry name" value="5-3_exonuclease_C_sf"/>
</dbReference>
<dbReference type="SUPFAM" id="SSF47807">
    <property type="entry name" value="5' to 3' exonuclease, C-terminal subdomain"/>
    <property type="match status" value="1"/>
</dbReference>
<evidence type="ECO:0000256" key="8">
    <source>
        <dbReference type="ARBA" id="ARBA00022801"/>
    </source>
</evidence>
<evidence type="ECO:0000256" key="7">
    <source>
        <dbReference type="ARBA" id="ARBA00022763"/>
    </source>
</evidence>
<dbReference type="RefSeq" id="XP_065643893.1">
    <property type="nucleotide sequence ID" value="XM_065787821.1"/>
</dbReference>
<dbReference type="Gene3D" id="3.40.50.1010">
    <property type="entry name" value="5'-nuclease"/>
    <property type="match status" value="2"/>
</dbReference>
<dbReference type="InterPro" id="IPR006085">
    <property type="entry name" value="XPG_DNA_repair_N"/>
</dbReference>
<feature type="region of interest" description="Disordered" evidence="13">
    <location>
        <begin position="957"/>
        <end position="977"/>
    </location>
</feature>
<evidence type="ECO:0000256" key="3">
    <source>
        <dbReference type="ARBA" id="ARBA00005283"/>
    </source>
</evidence>
<keyword evidence="16" id="KW-1185">Reference proteome</keyword>
<feature type="region of interest" description="Disordered" evidence="13">
    <location>
        <begin position="348"/>
        <end position="369"/>
    </location>
</feature>
<dbReference type="PROSITE" id="PS00841">
    <property type="entry name" value="XPG_1"/>
    <property type="match status" value="1"/>
</dbReference>
<keyword evidence="6" id="KW-0255">Endonuclease</keyword>
<dbReference type="InterPro" id="IPR001044">
    <property type="entry name" value="XPG/Rad2_eukaryotes"/>
</dbReference>
<dbReference type="Proteomes" id="UP001652625">
    <property type="component" value="Chromosome 01"/>
</dbReference>
<evidence type="ECO:0000256" key="10">
    <source>
        <dbReference type="ARBA" id="ARBA00023204"/>
    </source>
</evidence>
<dbReference type="CDD" id="cd09868">
    <property type="entry name" value="PIN_XPG_RAD2"/>
    <property type="match status" value="2"/>
</dbReference>
<dbReference type="Gene3D" id="1.10.150.20">
    <property type="entry name" value="5' to 3' exonuclease, C-terminal subdomain"/>
    <property type="match status" value="1"/>
</dbReference>
<feature type="compositionally biased region" description="Basic residues" evidence="13">
    <location>
        <begin position="959"/>
        <end position="970"/>
    </location>
</feature>
<gene>
    <name evidence="17" type="primary">LOC100198919</name>
</gene>